<evidence type="ECO:0000256" key="2">
    <source>
        <dbReference type="ARBA" id="ARBA00007317"/>
    </source>
</evidence>
<dbReference type="InterPro" id="IPR023213">
    <property type="entry name" value="CAT-like_dom_sf"/>
</dbReference>
<comment type="cofactor">
    <cofactor evidence="1">
        <name>(R)-lipoate</name>
        <dbReference type="ChEBI" id="CHEBI:83088"/>
    </cofactor>
</comment>
<dbReference type="Gene3D" id="4.10.320.10">
    <property type="entry name" value="E3-binding domain"/>
    <property type="match status" value="2"/>
</dbReference>
<dbReference type="SUPFAM" id="SSF52777">
    <property type="entry name" value="CoA-dependent acyltransferases"/>
    <property type="match status" value="1"/>
</dbReference>
<accession>A0ABS5B391</accession>
<dbReference type="InterPro" id="IPR036625">
    <property type="entry name" value="E3-bd_dom_sf"/>
</dbReference>
<dbReference type="Proteomes" id="UP001519296">
    <property type="component" value="Unassembled WGS sequence"/>
</dbReference>
<evidence type="ECO:0000259" key="5">
    <source>
        <dbReference type="PROSITE" id="PS51826"/>
    </source>
</evidence>
<keyword evidence="3" id="KW-0808">Transferase</keyword>
<dbReference type="InterPro" id="IPR001078">
    <property type="entry name" value="2-oxoacid_DH_actylTfrase"/>
</dbReference>
<dbReference type="EMBL" id="PRDG01000002">
    <property type="protein sequence ID" value="MBP2623287.1"/>
    <property type="molecule type" value="Genomic_DNA"/>
</dbReference>
<dbReference type="Gene3D" id="3.30.559.10">
    <property type="entry name" value="Chloramphenicol acetyltransferase-like domain"/>
    <property type="match status" value="1"/>
</dbReference>
<evidence type="ECO:0000256" key="3">
    <source>
        <dbReference type="ARBA" id="ARBA00022679"/>
    </source>
</evidence>
<dbReference type="InterPro" id="IPR050743">
    <property type="entry name" value="2-oxoacid_DH_E2_comp"/>
</dbReference>
<dbReference type="NCBIfam" id="NF011416">
    <property type="entry name" value="PRK14843.1"/>
    <property type="match status" value="1"/>
</dbReference>
<evidence type="ECO:0000313" key="6">
    <source>
        <dbReference type="EMBL" id="MBP2623287.1"/>
    </source>
</evidence>
<keyword evidence="7" id="KW-1185">Reference proteome</keyword>
<gene>
    <name evidence="6" type="ORF">C4K46_04965</name>
</gene>
<name>A0ABS5B391_9STRE</name>
<protein>
    <submittedName>
        <fullName evidence="6">Dihydrolipoamide acetyltransferase</fullName>
    </submittedName>
</protein>
<comment type="similarity">
    <text evidence="2">Belongs to the 2-oxoacid dehydrogenase family.</text>
</comment>
<dbReference type="Pfam" id="PF02817">
    <property type="entry name" value="E3_binding"/>
    <property type="match status" value="2"/>
</dbReference>
<evidence type="ECO:0000256" key="4">
    <source>
        <dbReference type="ARBA" id="ARBA00023315"/>
    </source>
</evidence>
<dbReference type="PROSITE" id="PS51826">
    <property type="entry name" value="PSBD"/>
    <property type="match status" value="2"/>
</dbReference>
<proteinExistence type="inferred from homology"/>
<dbReference type="PANTHER" id="PTHR43178:SF5">
    <property type="entry name" value="LIPOAMIDE ACYLTRANSFERASE COMPONENT OF BRANCHED-CHAIN ALPHA-KETO ACID DEHYDROGENASE COMPLEX, MITOCHONDRIAL"/>
    <property type="match status" value="1"/>
</dbReference>
<dbReference type="SUPFAM" id="SSF47005">
    <property type="entry name" value="Peripheral subunit-binding domain of 2-oxo acid dehydrogenase complex"/>
    <property type="match status" value="2"/>
</dbReference>
<dbReference type="Pfam" id="PF00198">
    <property type="entry name" value="2-oxoacid_dh"/>
    <property type="match status" value="1"/>
</dbReference>
<organism evidence="6 7">
    <name type="scientific">Streptococcus oricebi</name>
    <dbReference type="NCBI Taxonomy" id="1547447"/>
    <lineage>
        <taxon>Bacteria</taxon>
        <taxon>Bacillati</taxon>
        <taxon>Bacillota</taxon>
        <taxon>Bacilli</taxon>
        <taxon>Lactobacillales</taxon>
        <taxon>Streptococcaceae</taxon>
        <taxon>Streptococcus</taxon>
    </lineage>
</organism>
<reference evidence="6 7" key="1">
    <citation type="submission" date="2018-02" db="EMBL/GenBank/DDBJ databases">
        <title>Draft genome sequence of Streptococcus oricebi CCUG 70868T type strain.</title>
        <authorList>
            <person name="Mendez V."/>
            <person name="Salva-Serra F."/>
            <person name="Jaen-Luchoro D."/>
            <person name="Gonzales-Siles L."/>
            <person name="Karlsson R."/>
            <person name="Engstrom-Jakobsson H."/>
            <person name="Busquets A."/>
            <person name="Gomila M."/>
            <person name="Pineiro-Iglesias B."/>
            <person name="Bennasar-Figueras A."/>
            <person name="Seeger M."/>
            <person name="Moore E."/>
        </authorList>
    </citation>
    <scope>NUCLEOTIDE SEQUENCE [LARGE SCALE GENOMIC DNA]</scope>
    <source>
        <strain evidence="6 7">CCUG 70868</strain>
    </source>
</reference>
<feature type="domain" description="Peripheral subunit-binding (PSBD)" evidence="5">
    <location>
        <begin position="50"/>
        <end position="87"/>
    </location>
</feature>
<feature type="domain" description="Peripheral subunit-binding (PSBD)" evidence="5">
    <location>
        <begin position="7"/>
        <end position="44"/>
    </location>
</feature>
<evidence type="ECO:0000313" key="7">
    <source>
        <dbReference type="Proteomes" id="UP001519296"/>
    </source>
</evidence>
<keyword evidence="4" id="KW-0012">Acyltransferase</keyword>
<comment type="caution">
    <text evidence="6">The sequence shown here is derived from an EMBL/GenBank/DDBJ whole genome shotgun (WGS) entry which is preliminary data.</text>
</comment>
<evidence type="ECO:0000256" key="1">
    <source>
        <dbReference type="ARBA" id="ARBA00001938"/>
    </source>
</evidence>
<dbReference type="InterPro" id="IPR004167">
    <property type="entry name" value="PSBD"/>
</dbReference>
<dbReference type="PANTHER" id="PTHR43178">
    <property type="entry name" value="DIHYDROLIPOAMIDE ACETYLTRANSFERASE COMPONENT OF PYRUVATE DEHYDROGENASE COMPLEX"/>
    <property type="match status" value="1"/>
</dbReference>
<sequence length="340" mass="36827">MTDDKLRATPAARKLADSLGIELSSVTGSGAKGRIHKDDVENYKATNTVKITPLAKKIAEDLGVDLALVTGSGVNGKIKKRDVLALLEEEKPAAPVAEPAPVAEEDTNLEKIPMSPMRKVIAQRMTESYLKAPVFALNYEVDMTNLIALRKQVLDPIMDKTGNKVTFTDLIGLAVVRNLMKPEHKFINSSLNPEGTEITVHKYVNLGIAVGLDEGLLVPVVKDADKMSLSEFVTESKSLIKATQAGKLKPDQMSGSTFSISNLGMFGIDSFNPIINQPNSAILGVAATHQKPVVVDGEIVIRPIMKLTLTIDHRVVDGMNGAKFMVDLKHTLENPMELLI</sequence>